<comment type="caution">
    <text evidence="2">The sequence shown here is derived from an EMBL/GenBank/DDBJ whole genome shotgun (WGS) entry which is preliminary data.</text>
</comment>
<accession>A0A2P8D354</accession>
<dbReference type="OrthoDB" id="5198309at2"/>
<protein>
    <submittedName>
        <fullName evidence="2">Uncharacterized protein</fullName>
    </submittedName>
</protein>
<feature type="region of interest" description="Disordered" evidence="1">
    <location>
        <begin position="1"/>
        <end position="22"/>
    </location>
</feature>
<dbReference type="RefSeq" id="WP_106523527.1">
    <property type="nucleotide sequence ID" value="NZ_PYGD01000005.1"/>
</dbReference>
<gene>
    <name evidence="2" type="ORF">B0I18_105220</name>
</gene>
<dbReference type="EMBL" id="PYGD01000005">
    <property type="protein sequence ID" value="PSK91635.1"/>
    <property type="molecule type" value="Genomic_DNA"/>
</dbReference>
<dbReference type="Proteomes" id="UP000240572">
    <property type="component" value="Unassembled WGS sequence"/>
</dbReference>
<name>A0A2P8D354_9BACT</name>
<reference evidence="2 3" key="1">
    <citation type="submission" date="2018-03" db="EMBL/GenBank/DDBJ databases">
        <title>Genomic Encyclopedia of Type Strains, Phase III (KMG-III): the genomes of soil and plant-associated and newly described type strains.</title>
        <authorList>
            <person name="Whitman W."/>
        </authorList>
    </citation>
    <scope>NUCLEOTIDE SEQUENCE [LARGE SCALE GENOMIC DNA]</scope>
    <source>
        <strain evidence="2 3">CGMCC 1.12700</strain>
    </source>
</reference>
<evidence type="ECO:0000256" key="1">
    <source>
        <dbReference type="SAM" id="MobiDB-lite"/>
    </source>
</evidence>
<proteinExistence type="predicted"/>
<dbReference type="AlphaFoldDB" id="A0A2P8D354"/>
<keyword evidence="3" id="KW-1185">Reference proteome</keyword>
<evidence type="ECO:0000313" key="2">
    <source>
        <dbReference type="EMBL" id="PSK91635.1"/>
    </source>
</evidence>
<feature type="compositionally biased region" description="Polar residues" evidence="1">
    <location>
        <begin position="1"/>
        <end position="14"/>
    </location>
</feature>
<evidence type="ECO:0000313" key="3">
    <source>
        <dbReference type="Proteomes" id="UP000240572"/>
    </source>
</evidence>
<organism evidence="2 3">
    <name type="scientific">Taibaiella chishuiensis</name>
    <dbReference type="NCBI Taxonomy" id="1434707"/>
    <lineage>
        <taxon>Bacteria</taxon>
        <taxon>Pseudomonadati</taxon>
        <taxon>Bacteroidota</taxon>
        <taxon>Chitinophagia</taxon>
        <taxon>Chitinophagales</taxon>
        <taxon>Chitinophagaceae</taxon>
        <taxon>Taibaiella</taxon>
    </lineage>
</organism>
<sequence length="562" mass="64638">MKDKQQPSGHSQRLGSKIFPGTDQTSGYDQLASYHEHEHLVVNSGTLYGIMLNCYEGLAMMSAAQDHFGKIHSFLLSQSQLAHECYATWVSIERSLNNNEQLTLPQIIAEYPEYEKYYRIAEQLVSGLTGSFFRRAVMASAMYVSFHACKPCDLVMENFSNPDFEFGDNLEFPNDRFLHIASVFSPDTIRESVATFITSKTGDPCYQFLCDEANGLPAEADSAMVMKTQEALMYFMFDLFARHFEQRRSRSYALDYGPTFQKAISQQLIGYVALTENISTDDIGQFNEMSSYLSDPLKVHRSIGHTYESESIQLSPEPHFCTIIQPSELGVLASQIYEGDDFKRLNIMFRSADSMKRQYHFLEARHREWFEEANQQRIFIRKLYTYQDSTVIILVPFEDPNDLTSFLKEVPDDIQTLACVSHSIVPMLDDQWRAFLSTGIDYVYYLNDRSLVEVLDSDALKEGETAMFTDVLIEYNDVKAVALVFCYDNKATGVKEIHVVPCSPGYADFILGYIPLYYPGYAYDSVFFDLDIYISVQSVMRSIYMEEKSWYFRSFYISDIFK</sequence>